<feature type="region of interest" description="Disordered" evidence="1">
    <location>
        <begin position="98"/>
        <end position="143"/>
    </location>
</feature>
<proteinExistence type="predicted"/>
<accession>A0A261XUH6</accession>
<feature type="compositionally biased region" description="Basic residues" evidence="1">
    <location>
        <begin position="170"/>
        <end position="183"/>
    </location>
</feature>
<organism evidence="2 3">
    <name type="scientific">Bifiguratus adelaidae</name>
    <dbReference type="NCBI Taxonomy" id="1938954"/>
    <lineage>
        <taxon>Eukaryota</taxon>
        <taxon>Fungi</taxon>
        <taxon>Fungi incertae sedis</taxon>
        <taxon>Mucoromycota</taxon>
        <taxon>Mucoromycotina</taxon>
        <taxon>Endogonomycetes</taxon>
        <taxon>Endogonales</taxon>
        <taxon>Endogonales incertae sedis</taxon>
        <taxon>Bifiguratus</taxon>
    </lineage>
</organism>
<reference evidence="2 3" key="1">
    <citation type="journal article" date="2017" name="Mycologia">
        <title>Bifiguratus adelaidae, gen. et sp. nov., a new member of Mucoromycotina in endophytic and soil-dwelling habitats.</title>
        <authorList>
            <person name="Torres-Cruz T.J."/>
            <person name="Billingsley Tobias T.L."/>
            <person name="Almatruk M."/>
            <person name="Hesse C."/>
            <person name="Kuske C.R."/>
            <person name="Desiro A."/>
            <person name="Benucci G.M."/>
            <person name="Bonito G."/>
            <person name="Stajich J.E."/>
            <person name="Dunlap C."/>
            <person name="Arnold A.E."/>
            <person name="Porras-Alfaro A."/>
        </authorList>
    </citation>
    <scope>NUCLEOTIDE SEQUENCE [LARGE SCALE GENOMIC DNA]</scope>
    <source>
        <strain evidence="2 3">AZ0501</strain>
    </source>
</reference>
<comment type="caution">
    <text evidence="2">The sequence shown here is derived from an EMBL/GenBank/DDBJ whole genome shotgun (WGS) entry which is preliminary data.</text>
</comment>
<keyword evidence="3" id="KW-1185">Reference proteome</keyword>
<sequence>MSSNGTVSLPSTTPSISPSSAGYAIVIPTNVPLPTTATAPQPSSNSGLPQTTIVCDFRHLPGCVVFSLGLLLWSRHRRNNQLRIQFAESAKYVPPLHADLGSKGQGNVSEAVPIPNNKEKASPTDNIAQPPAPTTTGQAQYTPPFLSRSPILLHSLKRPIPATPNIGCHIPKRHPLPRTRHPIPCRPQPPTSLLFTFRCRIIPSSPETSQRHYRNLTNQPSFQAIVRFLNLQPSLMSRQLLPATPAALI</sequence>
<evidence type="ECO:0000313" key="2">
    <source>
        <dbReference type="EMBL" id="OZJ02009.1"/>
    </source>
</evidence>
<dbReference type="AlphaFoldDB" id="A0A261XUH6"/>
<dbReference type="Proteomes" id="UP000242875">
    <property type="component" value="Unassembled WGS sequence"/>
</dbReference>
<gene>
    <name evidence="2" type="ORF">BZG36_04874</name>
</gene>
<protein>
    <submittedName>
        <fullName evidence="2">Uncharacterized protein</fullName>
    </submittedName>
</protein>
<evidence type="ECO:0000313" key="3">
    <source>
        <dbReference type="Proteomes" id="UP000242875"/>
    </source>
</evidence>
<dbReference type="EMBL" id="MVBO01000204">
    <property type="protein sequence ID" value="OZJ02009.1"/>
    <property type="molecule type" value="Genomic_DNA"/>
</dbReference>
<name>A0A261XUH6_9FUNG</name>
<evidence type="ECO:0000256" key="1">
    <source>
        <dbReference type="SAM" id="MobiDB-lite"/>
    </source>
</evidence>
<feature type="region of interest" description="Disordered" evidence="1">
    <location>
        <begin position="164"/>
        <end position="187"/>
    </location>
</feature>